<evidence type="ECO:0000256" key="1">
    <source>
        <dbReference type="SAM" id="MobiDB-lite"/>
    </source>
</evidence>
<keyword evidence="2" id="KW-1185">Reference proteome</keyword>
<name>A0A6P5ISN8_PHACI</name>
<gene>
    <name evidence="3" type="primary">LOC110193907</name>
</gene>
<proteinExistence type="predicted"/>
<dbReference type="KEGG" id="pcw:110193907"/>
<evidence type="ECO:0000313" key="2">
    <source>
        <dbReference type="Proteomes" id="UP000515140"/>
    </source>
</evidence>
<dbReference type="GeneID" id="110193907"/>
<protein>
    <submittedName>
        <fullName evidence="3">Uncharacterized protein LOC110193907</fullName>
    </submittedName>
</protein>
<reference evidence="3" key="1">
    <citation type="submission" date="2025-08" db="UniProtKB">
        <authorList>
            <consortium name="RefSeq"/>
        </authorList>
    </citation>
    <scope>IDENTIFICATION</scope>
    <source>
        <tissue evidence="3">Spleen</tissue>
    </source>
</reference>
<feature type="region of interest" description="Disordered" evidence="1">
    <location>
        <begin position="68"/>
        <end position="91"/>
    </location>
</feature>
<organism evidence="2 3">
    <name type="scientific">Phascolarctos cinereus</name>
    <name type="common">Koala</name>
    <dbReference type="NCBI Taxonomy" id="38626"/>
    <lineage>
        <taxon>Eukaryota</taxon>
        <taxon>Metazoa</taxon>
        <taxon>Chordata</taxon>
        <taxon>Craniata</taxon>
        <taxon>Vertebrata</taxon>
        <taxon>Euteleostomi</taxon>
        <taxon>Mammalia</taxon>
        <taxon>Metatheria</taxon>
        <taxon>Diprotodontia</taxon>
        <taxon>Phascolarctidae</taxon>
        <taxon>Phascolarctos</taxon>
    </lineage>
</organism>
<dbReference type="RefSeq" id="XP_020821609.1">
    <property type="nucleotide sequence ID" value="XM_020965950.1"/>
</dbReference>
<dbReference type="AlphaFoldDB" id="A0A6P5ISN8"/>
<accession>A0A6P5ISN8</accession>
<evidence type="ECO:0000313" key="3">
    <source>
        <dbReference type="RefSeq" id="XP_020821609.1"/>
    </source>
</evidence>
<sequence length="229" mass="23754">MPPAGDEVIRLRNSKEASVTTLCPPVRERLRLLKENLPSKLAEERLQGTAPLRPAADTCLKRRRSPGWLGARGVGGRTRATVGGSDGGQLGGRSGGMGRWCAVVRGRGRCLLPPEVGARGRVGVASVTAVRVGGSGGGRGLSWLRGLGPRFFPRPGERALVPSLRWAPRMLSLVPVRADGGGGGRVEQAALAGVRVRGAHAPTGLQESACAGVRTGLGQSLRQGTVTTV</sequence>
<dbReference type="Proteomes" id="UP000515140">
    <property type="component" value="Unplaced"/>
</dbReference>
<dbReference type="InParanoid" id="A0A6P5ISN8"/>